<dbReference type="Pfam" id="PF01503">
    <property type="entry name" value="PRA-PH"/>
    <property type="match status" value="1"/>
</dbReference>
<name>A0A9W3PU50_9BACI</name>
<evidence type="ECO:0000313" key="2">
    <source>
        <dbReference type="Proteomes" id="UP000031778"/>
    </source>
</evidence>
<geneLocation type="plasmid" evidence="1 2">
    <name>pBb</name>
</geneLocation>
<dbReference type="Proteomes" id="UP000031778">
    <property type="component" value="Plasmid pBb"/>
</dbReference>
<accession>A0A9W3PU50</accession>
<dbReference type="InterPro" id="IPR038735">
    <property type="entry name" value="MSMEG_1276-like_NTP-PPase_dom"/>
</dbReference>
<protein>
    <submittedName>
        <fullName evidence="1">Phosphoribosyl-ATP pyrophosphohydrolase</fullName>
    </submittedName>
</protein>
<keyword evidence="1" id="KW-0614">Plasmid</keyword>
<dbReference type="CDD" id="cd11532">
    <property type="entry name" value="NTP-PPase_COG4997"/>
    <property type="match status" value="1"/>
</dbReference>
<sequence>MPIYNKLVRDNILEVIKAEGLSYNARILTSDELLVEVKAKMIEEAHEFMEAVEKKEAIEELADILELIHASLGAYGIDFEELEAIRKEKKEKRGGFEKAIYLIDVQD</sequence>
<dbReference type="EMBL" id="CP007513">
    <property type="protein sequence ID" value="AHX21941.1"/>
    <property type="molecule type" value="Genomic_DNA"/>
</dbReference>
<reference evidence="2" key="1">
    <citation type="submission" date="2014-03" db="EMBL/GenBank/DDBJ databases">
        <title>The Complete Genome Sequence of Bacillus bombyseptieus.</title>
        <authorList>
            <person name="Cheng T."/>
            <person name="Lin P."/>
            <person name="Jin S."/>
            <person name="Wu Y."/>
            <person name="Fu B."/>
            <person name="Long R."/>
            <person name="Liu D."/>
            <person name="Guo Y."/>
            <person name="Peng L."/>
            <person name="Xia Q."/>
        </authorList>
    </citation>
    <scope>NUCLEOTIDE SEQUENCE [LARGE SCALE GENOMIC DNA]</scope>
    <source>
        <strain evidence="2">wang</strain>
        <plasmid evidence="2">pBb</plasmid>
    </source>
</reference>
<dbReference type="KEGG" id="bby:CY96_29930"/>
<dbReference type="AlphaFoldDB" id="A0A9W3PU50"/>
<organism evidence="1 2">
    <name type="scientific">Bacillus bombysepticus str. Wang</name>
    <dbReference type="NCBI Taxonomy" id="1330043"/>
    <lineage>
        <taxon>Bacteria</taxon>
        <taxon>Bacillati</taxon>
        <taxon>Bacillota</taxon>
        <taxon>Bacilli</taxon>
        <taxon>Bacillales</taxon>
        <taxon>Bacillaceae</taxon>
        <taxon>Bacillus</taxon>
        <taxon>Bacillus cereus group</taxon>
    </lineage>
</organism>
<keyword evidence="2" id="KW-1185">Reference proteome</keyword>
<dbReference type="Gene3D" id="1.10.287.1080">
    <property type="entry name" value="MazG-like"/>
    <property type="match status" value="1"/>
</dbReference>
<evidence type="ECO:0000313" key="1">
    <source>
        <dbReference type="EMBL" id="AHX21941.1"/>
    </source>
</evidence>
<proteinExistence type="predicted"/>
<gene>
    <name evidence="1" type="ORF">CY96_29930</name>
</gene>
<dbReference type="SUPFAM" id="SSF101386">
    <property type="entry name" value="all-alpha NTP pyrophosphatases"/>
    <property type="match status" value="1"/>
</dbReference>
<dbReference type="RefSeq" id="WP_044585376.1">
    <property type="nucleotide sequence ID" value="NZ_CP007513.1"/>
</dbReference>
<dbReference type="InterPro" id="IPR021130">
    <property type="entry name" value="PRib-ATP_PPHydrolase-like"/>
</dbReference>